<organism evidence="2 3">
    <name type="scientific">Candidatus Cohnella colombiensis</name>
    <dbReference type="NCBI Taxonomy" id="3121368"/>
    <lineage>
        <taxon>Bacteria</taxon>
        <taxon>Bacillati</taxon>
        <taxon>Bacillota</taxon>
        <taxon>Bacilli</taxon>
        <taxon>Bacillales</taxon>
        <taxon>Paenibacillaceae</taxon>
        <taxon>Cohnella</taxon>
    </lineage>
</organism>
<evidence type="ECO:0000313" key="3">
    <source>
        <dbReference type="Proteomes" id="UP001178662"/>
    </source>
</evidence>
<keyword evidence="3" id="KW-1185">Reference proteome</keyword>
<feature type="transmembrane region" description="Helical" evidence="1">
    <location>
        <begin position="73"/>
        <end position="94"/>
    </location>
</feature>
<dbReference type="AlphaFoldDB" id="A0AA95JH47"/>
<dbReference type="Proteomes" id="UP001178662">
    <property type="component" value="Chromosome"/>
</dbReference>
<sequence length="98" mass="10896">MSNNSEDSSAVWSQYVNAKHNAFGEESEKDPAQTLEELEAAIAQLAASSGLSETGLPPRAIVHPVERSQLSRWFYLTLVLLFTALVVGMIWWGVQQQY</sequence>
<keyword evidence="1" id="KW-0812">Transmembrane</keyword>
<evidence type="ECO:0000256" key="1">
    <source>
        <dbReference type="SAM" id="Phobius"/>
    </source>
</evidence>
<proteinExistence type="predicted"/>
<reference evidence="2" key="1">
    <citation type="submission" date="2023-03" db="EMBL/GenBank/DDBJ databases">
        <title>Andean soil-derived lignocellulolytic bacterial consortium as a source of novel taxa and putative plastic-active enzymes.</title>
        <authorList>
            <person name="Diaz-Garcia L."/>
            <person name="Chuvochina M."/>
            <person name="Feuerriegel G."/>
            <person name="Bunk B."/>
            <person name="Sproer C."/>
            <person name="Streit W.R."/>
            <person name="Rodriguez L.M."/>
            <person name="Overmann J."/>
            <person name="Jimenez D.J."/>
        </authorList>
    </citation>
    <scope>NUCLEOTIDE SEQUENCE</scope>
    <source>
        <strain evidence="2">MAG 2441</strain>
    </source>
</reference>
<name>A0AA95JH47_9BACL</name>
<accession>A0AA95JH47</accession>
<evidence type="ECO:0000313" key="2">
    <source>
        <dbReference type="EMBL" id="WEK55660.1"/>
    </source>
</evidence>
<keyword evidence="1" id="KW-1133">Transmembrane helix</keyword>
<keyword evidence="1" id="KW-0472">Membrane</keyword>
<gene>
    <name evidence="2" type="ORF">P0Y55_06330</name>
</gene>
<dbReference type="EMBL" id="CP119317">
    <property type="protein sequence ID" value="WEK55660.1"/>
    <property type="molecule type" value="Genomic_DNA"/>
</dbReference>
<protein>
    <submittedName>
        <fullName evidence="2">Uncharacterized protein</fullName>
    </submittedName>
</protein>